<gene>
    <name evidence="1" type="ORF">K3722_14000</name>
</gene>
<evidence type="ECO:0000313" key="1">
    <source>
        <dbReference type="EMBL" id="UWQ57619.1"/>
    </source>
</evidence>
<dbReference type="EMBL" id="CP081078">
    <property type="protein sequence ID" value="UWQ57619.1"/>
    <property type="molecule type" value="Genomic_DNA"/>
</dbReference>
<keyword evidence="2" id="KW-1185">Reference proteome</keyword>
<dbReference type="Proteomes" id="UP001058184">
    <property type="component" value="Chromosome"/>
</dbReference>
<sequence length="198" mass="22554">MQELSTQDIRGLLPLVRIVNESEIDHEMVDDNTTVSFEQMKGAVGSLIFLWSQIERELAESLDALQIEGSSKSAHGIARRLDLWSNQIKSRSGQRILASRLTDVLAAHLRDSLSVRNLICHGLTGISAKIHSEGKDARLTVELGDIRRSLTWTELQIMFGWMSRARWLIRDLTTASLEPDNRHAENLLREWEEFPHCQ</sequence>
<evidence type="ECO:0000313" key="2">
    <source>
        <dbReference type="Proteomes" id="UP001058184"/>
    </source>
</evidence>
<dbReference type="RefSeq" id="WP_260001089.1">
    <property type="nucleotide sequence ID" value="NZ_CP081078.1"/>
</dbReference>
<name>A0ABY5WTG7_LEICA</name>
<proteinExistence type="predicted"/>
<accession>A0ABY5WTG7</accession>
<protein>
    <recommendedName>
        <fullName evidence="3">MAE-28990/MAE-18760-like HEPN domain-containing protein</fullName>
    </recommendedName>
</protein>
<evidence type="ECO:0008006" key="3">
    <source>
        <dbReference type="Google" id="ProtNLM"/>
    </source>
</evidence>
<reference evidence="1" key="1">
    <citation type="submission" date="2021-08" db="EMBL/GenBank/DDBJ databases">
        <authorList>
            <person name="Nwanade C."/>
            <person name="Wang M."/>
            <person name="Masoudi A."/>
            <person name="Yu Z."/>
            <person name="Liu J."/>
        </authorList>
    </citation>
    <scope>NUCLEOTIDE SEQUENCE</scope>
    <source>
        <strain evidence="1">S141</strain>
    </source>
</reference>
<organism evidence="1 2">
    <name type="scientific">Leisingera caerulea</name>
    <name type="common">Phaeobacter caeruleus</name>
    <dbReference type="NCBI Taxonomy" id="506591"/>
    <lineage>
        <taxon>Bacteria</taxon>
        <taxon>Pseudomonadati</taxon>
        <taxon>Pseudomonadota</taxon>
        <taxon>Alphaproteobacteria</taxon>
        <taxon>Rhodobacterales</taxon>
        <taxon>Roseobacteraceae</taxon>
        <taxon>Leisingera</taxon>
    </lineage>
</organism>